<keyword evidence="3 6" id="KW-0812">Transmembrane</keyword>
<feature type="transmembrane region" description="Helical" evidence="6">
    <location>
        <begin position="62"/>
        <end position="87"/>
    </location>
</feature>
<evidence type="ECO:0000256" key="1">
    <source>
        <dbReference type="ARBA" id="ARBA00004651"/>
    </source>
</evidence>
<evidence type="ECO:0000256" key="3">
    <source>
        <dbReference type="ARBA" id="ARBA00022692"/>
    </source>
</evidence>
<dbReference type="Proteomes" id="UP000640725">
    <property type="component" value="Unassembled WGS sequence"/>
</dbReference>
<dbReference type="InterPro" id="IPR003339">
    <property type="entry name" value="ABC/ECF_trnsptr_transmembrane"/>
</dbReference>
<name>A0ABR9U9A2_9CYAN</name>
<dbReference type="CDD" id="cd16914">
    <property type="entry name" value="EcfT"/>
    <property type="match status" value="1"/>
</dbReference>
<dbReference type="PANTHER" id="PTHR43723">
    <property type="entry name" value="COBALT TRANSPORT PROTEIN CBIQ"/>
    <property type="match status" value="1"/>
</dbReference>
<feature type="transmembrane region" description="Helical" evidence="6">
    <location>
        <begin position="130"/>
        <end position="151"/>
    </location>
</feature>
<comment type="caution">
    <text evidence="7">The sequence shown here is derived from an EMBL/GenBank/DDBJ whole genome shotgun (WGS) entry which is preliminary data.</text>
</comment>
<evidence type="ECO:0000256" key="4">
    <source>
        <dbReference type="ARBA" id="ARBA00022989"/>
    </source>
</evidence>
<keyword evidence="2" id="KW-1003">Cell membrane</keyword>
<keyword evidence="5 6" id="KW-0472">Membrane</keyword>
<dbReference type="InterPro" id="IPR012809">
    <property type="entry name" value="ECF_CbiQ"/>
</dbReference>
<evidence type="ECO:0000256" key="6">
    <source>
        <dbReference type="SAM" id="Phobius"/>
    </source>
</evidence>
<keyword evidence="4 6" id="KW-1133">Transmembrane helix</keyword>
<feature type="transmembrane region" description="Helical" evidence="6">
    <location>
        <begin position="23"/>
        <end position="50"/>
    </location>
</feature>
<dbReference type="Pfam" id="PF02361">
    <property type="entry name" value="CbiQ"/>
    <property type="match status" value="1"/>
</dbReference>
<evidence type="ECO:0000256" key="5">
    <source>
        <dbReference type="ARBA" id="ARBA00023136"/>
    </source>
</evidence>
<evidence type="ECO:0000313" key="7">
    <source>
        <dbReference type="EMBL" id="MBE9143035.1"/>
    </source>
</evidence>
<evidence type="ECO:0000256" key="2">
    <source>
        <dbReference type="ARBA" id="ARBA00022475"/>
    </source>
</evidence>
<feature type="transmembrane region" description="Helical" evidence="6">
    <location>
        <begin position="99"/>
        <end position="118"/>
    </location>
</feature>
<dbReference type="NCBIfam" id="TIGR02454">
    <property type="entry name" value="ECF_T_CbiQ"/>
    <property type="match status" value="1"/>
</dbReference>
<dbReference type="InterPro" id="IPR052770">
    <property type="entry name" value="Cobalt_transport_CbiQ"/>
</dbReference>
<proteinExistence type="predicted"/>
<dbReference type="EMBL" id="JADEWU010000011">
    <property type="protein sequence ID" value="MBE9143035.1"/>
    <property type="molecule type" value="Genomic_DNA"/>
</dbReference>
<dbReference type="RefSeq" id="WP_193868655.1">
    <property type="nucleotide sequence ID" value="NZ_JADEWU010000011.1"/>
</dbReference>
<evidence type="ECO:0000313" key="8">
    <source>
        <dbReference type="Proteomes" id="UP000640725"/>
    </source>
</evidence>
<protein>
    <submittedName>
        <fullName evidence="7">Cobalt ECF transporter T component CbiQ</fullName>
    </submittedName>
</protein>
<organism evidence="7 8">
    <name type="scientific">Planktothrix mougeotii LEGE 06226</name>
    <dbReference type="NCBI Taxonomy" id="1828728"/>
    <lineage>
        <taxon>Bacteria</taxon>
        <taxon>Bacillati</taxon>
        <taxon>Cyanobacteriota</taxon>
        <taxon>Cyanophyceae</taxon>
        <taxon>Oscillatoriophycideae</taxon>
        <taxon>Oscillatoriales</taxon>
        <taxon>Microcoleaceae</taxon>
        <taxon>Planktothrix</taxon>
    </lineage>
</organism>
<keyword evidence="8" id="KW-1185">Reference proteome</keyword>
<reference evidence="7 8" key="1">
    <citation type="submission" date="2020-10" db="EMBL/GenBank/DDBJ databases">
        <authorList>
            <person name="Castelo-Branco R."/>
            <person name="Eusebio N."/>
            <person name="Adriana R."/>
            <person name="Vieira A."/>
            <person name="Brugerolle De Fraissinette N."/>
            <person name="Rezende De Castro R."/>
            <person name="Schneider M.P."/>
            <person name="Vasconcelos V."/>
            <person name="Leao P.N."/>
        </authorList>
    </citation>
    <scope>NUCLEOTIDE SEQUENCE [LARGE SCALE GENOMIC DNA]</scope>
    <source>
        <strain evidence="7 8">LEGE 06226</strain>
    </source>
</reference>
<feature type="transmembrane region" description="Helical" evidence="6">
    <location>
        <begin position="171"/>
        <end position="190"/>
    </location>
</feature>
<sequence length="271" mass="30649">MHHHLDAYAYTNHLKQLPPLQKLLFALTTLAIALLAHPLTQAAIFVWLNLWTIGYARIPIKVYGRVLAVVSIFLLTSLPALLINAMPQGGGYAIALDEITAIGHNSLGGLVIGNWYLFVSYSGLMQAMEIVMRSLACFSCLLFILFTIPFAELLSILRQCRFPPVLLDLLLLMYRFVFLFLDVATQLHLAQQARGGYRTRQRWMQSVALLAGQLVVRSLQRYQQFSLGLTARGFNGQFQVYSTQSYHYSQRYAIESLLGCIGLVIFELKFR</sequence>
<accession>A0ABR9U9A2</accession>
<gene>
    <name evidence="7" type="primary">cbiQ</name>
    <name evidence="7" type="ORF">IQ236_07335</name>
</gene>
<comment type="subcellular location">
    <subcellularLocation>
        <location evidence="1">Cell membrane</location>
        <topology evidence="1">Multi-pass membrane protein</topology>
    </subcellularLocation>
</comment>
<dbReference type="PANTHER" id="PTHR43723:SF1">
    <property type="entry name" value="COBALT TRANSPORT PROTEIN CBIQ"/>
    <property type="match status" value="1"/>
</dbReference>